<feature type="repeat" description="WD" evidence="3">
    <location>
        <begin position="235"/>
        <end position="266"/>
    </location>
</feature>
<proteinExistence type="predicted"/>
<dbReference type="PANTHER" id="PTHR19879">
    <property type="entry name" value="TRANSCRIPTION INITIATION FACTOR TFIID"/>
    <property type="match status" value="1"/>
</dbReference>
<gene>
    <name evidence="6" type="ORF">BECKFM1743A_GA0114220_101463</name>
    <name evidence="7" type="ORF">BECKFM1743B_GA0114221_101113</name>
    <name evidence="5" type="ORF">BECKFM1743C_GA0114222_101283</name>
</gene>
<dbReference type="SMART" id="SM00320">
    <property type="entry name" value="WD40"/>
    <property type="match status" value="6"/>
</dbReference>
<dbReference type="Gene3D" id="3.40.50.300">
    <property type="entry name" value="P-loop containing nucleotide triphosphate hydrolases"/>
    <property type="match status" value="1"/>
</dbReference>
<feature type="domain" description="Calcineurin-like phosphoesterase" evidence="4">
    <location>
        <begin position="864"/>
        <end position="1146"/>
    </location>
</feature>
<dbReference type="SUPFAM" id="SSF56300">
    <property type="entry name" value="Metallo-dependent phosphatases"/>
    <property type="match status" value="1"/>
</dbReference>
<dbReference type="InterPro" id="IPR020472">
    <property type="entry name" value="WD40_PAC1"/>
</dbReference>
<feature type="repeat" description="WD" evidence="3">
    <location>
        <begin position="26"/>
        <end position="67"/>
    </location>
</feature>
<dbReference type="SUPFAM" id="SSF52540">
    <property type="entry name" value="P-loop containing nucleoside triphosphate hydrolases"/>
    <property type="match status" value="1"/>
</dbReference>
<dbReference type="AlphaFoldDB" id="A0A450SJV9"/>
<dbReference type="EMBL" id="CAADEZ010000146">
    <property type="protein sequence ID" value="VFJ55305.1"/>
    <property type="molecule type" value="Genomic_DNA"/>
</dbReference>
<name>A0A450SJV9_9GAMM</name>
<dbReference type="InterPro" id="IPR029052">
    <property type="entry name" value="Metallo-depent_PP-like"/>
</dbReference>
<evidence type="ECO:0000256" key="1">
    <source>
        <dbReference type="ARBA" id="ARBA00022574"/>
    </source>
</evidence>
<evidence type="ECO:0000313" key="5">
    <source>
        <dbReference type="EMBL" id="VFJ53751.1"/>
    </source>
</evidence>
<dbReference type="SUPFAM" id="SSF50978">
    <property type="entry name" value="WD40 repeat-like"/>
    <property type="match status" value="1"/>
</dbReference>
<dbReference type="PRINTS" id="PR00320">
    <property type="entry name" value="GPROTEINBRPT"/>
</dbReference>
<sequence length="1231" mass="138082">MRSPTAMNRQLQDPSPHPALRLRHTLREHTGRIYRMALSPDGRILASPSEDASVRLWEVESGKPLWTPKYKRIAACVAWSPDGTKLVNDDVDKKVSLWETAVEQRIRILGKHSGIVKGIAWSPNGEMLASCSDDRTIRIWDPVSGYGLRELTEHAGPVEGIAWSPDGRRLCSGSWDNTVRLWNAESGETIRVLEGHEDPVRSVVWSPNGGFIVSGSDDRTIRIREVETGRERYVLEGHTAAVISIAFLDEARLLASLGTDGKLILWWTGSWTEAMRVERIGSVDFLSNLAADPTLPILAVRGVSPNEINLWEMDFSLLYGESPDASTVFYVNAKAVLLGASGVGKSGLGVRIAGEEFHETESGHGTRFRHLPLEGAPGLASDVRTELTLWDIAGRPEYRLLHQPLLGNTDAALLLFDCADAGDPFRGVPYWAGVLRKQAPAHAWKPLVSSRSDVSPVIVDQSEIDHALAKYGLDGYFKTSAGTGEGVEELVEGLMAAIPWDRLPRTSTPQLFQVVREFLLGSRETDADMISMQTLRQAIGERFPERAVAQAELDTVIGLLQSRGLVYRLMPRPGEAWILLKPERIDQYGAAILQAARHHPTGIGAVPERDVLTGNLPFTGLKRLPREQEAVVLEVTAELLLQHDLCFREMGYLVFPSQVGAARPASAGNHGHIGGRAGLAYRFSGDIETLYPALVVRLGHTIYFQRQEQWEYATEFSRDGKRLGLGMRQIAEGTGELTVDFEAGVGRFDRIGFLRFITDHLRTRDIDRQEPIPPYCPNCGKEVTDREAIENRRMRKGKPDIPCQFCNTTIVIAEFLEEQYRPDPALDAKQQRLASTVERQTAKEIRQFRADRRKYSAAEDGPVHILHLSDLHLEDEKFADICRARLETDLVEELQIKRLSYLVISGDITCHATEAEYRIAFAMVNSLVERFGLDASRVVVVPGNHDIDWELSEAAYPFVPKRKLPKELPADRHIPAGEAGALVRDDERYRERLANFNTHFYRRVYRGEDYYPGSQLPRSTTGSNSLISRQDIIDGICATQRYPSDRAGQFLWVEHPRERILFLGLDSCWQIDHHFRDRASIDSSALRGALDRIQNGPRNSNAKYDDWFKIAVFHHPVTGKEAMNDEFMELLATNGFQLCLHGHIHEDMASFHKYDGTHAVKIVGAGTFGAPTRTPASDIPLQYNLLTFDPETREMTVNIRKRDKPDGPWSADARWGDKNTPTPWYRFPVFP</sequence>
<dbReference type="Pfam" id="PF00071">
    <property type="entry name" value="Ras"/>
    <property type="match status" value="1"/>
</dbReference>
<evidence type="ECO:0000259" key="4">
    <source>
        <dbReference type="Pfam" id="PF00149"/>
    </source>
</evidence>
<evidence type="ECO:0000256" key="2">
    <source>
        <dbReference type="ARBA" id="ARBA00022737"/>
    </source>
</evidence>
<dbReference type="Pfam" id="PF00149">
    <property type="entry name" value="Metallophos"/>
    <property type="match status" value="1"/>
</dbReference>
<dbReference type="InterPro" id="IPR019775">
    <property type="entry name" value="WD40_repeat_CS"/>
</dbReference>
<dbReference type="Gene3D" id="3.60.21.10">
    <property type="match status" value="1"/>
</dbReference>
<dbReference type="InterPro" id="IPR036322">
    <property type="entry name" value="WD40_repeat_dom_sf"/>
</dbReference>
<dbReference type="GO" id="GO:0005525">
    <property type="term" value="F:GTP binding"/>
    <property type="evidence" value="ECO:0007669"/>
    <property type="project" value="InterPro"/>
</dbReference>
<accession>A0A450SJV9</accession>
<feature type="repeat" description="WD" evidence="3">
    <location>
        <begin position="193"/>
        <end position="234"/>
    </location>
</feature>
<dbReference type="CDD" id="cd00200">
    <property type="entry name" value="WD40"/>
    <property type="match status" value="1"/>
</dbReference>
<dbReference type="InterPro" id="IPR001806">
    <property type="entry name" value="Small_GTPase"/>
</dbReference>
<dbReference type="InterPro" id="IPR015943">
    <property type="entry name" value="WD40/YVTN_repeat-like_dom_sf"/>
</dbReference>
<dbReference type="PROSITE" id="PS00678">
    <property type="entry name" value="WD_REPEATS_1"/>
    <property type="match status" value="1"/>
</dbReference>
<protein>
    <submittedName>
        <fullName evidence="5">WD40 repeat</fullName>
    </submittedName>
</protein>
<keyword evidence="2" id="KW-0677">Repeat</keyword>
<evidence type="ECO:0000313" key="6">
    <source>
        <dbReference type="EMBL" id="VFJ55305.1"/>
    </source>
</evidence>
<keyword evidence="1 3" id="KW-0853">WD repeat</keyword>
<dbReference type="PROSITE" id="PS50294">
    <property type="entry name" value="WD_REPEATS_REGION"/>
    <property type="match status" value="5"/>
</dbReference>
<dbReference type="InterPro" id="IPR004843">
    <property type="entry name" value="Calcineurin-like_PHP"/>
</dbReference>
<dbReference type="Pfam" id="PF00400">
    <property type="entry name" value="WD40"/>
    <property type="match status" value="5"/>
</dbReference>
<evidence type="ECO:0000256" key="3">
    <source>
        <dbReference type="PROSITE-ProRule" id="PRU00221"/>
    </source>
</evidence>
<dbReference type="InterPro" id="IPR027417">
    <property type="entry name" value="P-loop_NTPase"/>
</dbReference>
<dbReference type="PANTHER" id="PTHR19879:SF9">
    <property type="entry name" value="TRANSCRIPTION INITIATION FACTOR TFIID SUBUNIT 5"/>
    <property type="match status" value="1"/>
</dbReference>
<dbReference type="SMART" id="SM00175">
    <property type="entry name" value="RAB"/>
    <property type="match status" value="1"/>
</dbReference>
<dbReference type="Gene3D" id="2.130.10.10">
    <property type="entry name" value="YVTN repeat-like/Quinoprotein amine dehydrogenase"/>
    <property type="match status" value="2"/>
</dbReference>
<reference evidence="5" key="1">
    <citation type="submission" date="2019-02" db="EMBL/GenBank/DDBJ databases">
        <authorList>
            <person name="Gruber-Vodicka R. H."/>
            <person name="Seah K. B. B."/>
        </authorList>
    </citation>
    <scope>NUCLEOTIDE SEQUENCE</scope>
    <source>
        <strain evidence="6">BECK_BZ163</strain>
        <strain evidence="7">BECK_BZ164</strain>
        <strain evidence="5">BECK_BZ165</strain>
    </source>
</reference>
<dbReference type="GO" id="GO:0003924">
    <property type="term" value="F:GTPase activity"/>
    <property type="evidence" value="ECO:0007669"/>
    <property type="project" value="InterPro"/>
</dbReference>
<dbReference type="PRINTS" id="PR00449">
    <property type="entry name" value="RASTRNSFRMNG"/>
</dbReference>
<dbReference type="EMBL" id="CAADFA010000128">
    <property type="protein sequence ID" value="VFJ53751.1"/>
    <property type="molecule type" value="Genomic_DNA"/>
</dbReference>
<dbReference type="InterPro" id="IPR001680">
    <property type="entry name" value="WD40_rpt"/>
</dbReference>
<dbReference type="PROSITE" id="PS50082">
    <property type="entry name" value="WD_REPEATS_2"/>
    <property type="match status" value="5"/>
</dbReference>
<evidence type="ECO:0000313" key="7">
    <source>
        <dbReference type="EMBL" id="VFK09640.1"/>
    </source>
</evidence>
<feature type="repeat" description="WD" evidence="3">
    <location>
        <begin position="151"/>
        <end position="192"/>
    </location>
</feature>
<organism evidence="5">
    <name type="scientific">Candidatus Kentrum sp. FM</name>
    <dbReference type="NCBI Taxonomy" id="2126340"/>
    <lineage>
        <taxon>Bacteria</taxon>
        <taxon>Pseudomonadati</taxon>
        <taxon>Pseudomonadota</taxon>
        <taxon>Gammaproteobacteria</taxon>
        <taxon>Candidatus Kentrum</taxon>
    </lineage>
</organism>
<feature type="repeat" description="WD" evidence="3">
    <location>
        <begin position="109"/>
        <end position="141"/>
    </location>
</feature>
<dbReference type="EMBL" id="CAADFL010000111">
    <property type="protein sequence ID" value="VFK09640.1"/>
    <property type="molecule type" value="Genomic_DNA"/>
</dbReference>